<dbReference type="OMA" id="FHEYNEK"/>
<feature type="compositionally biased region" description="Pro residues" evidence="1">
    <location>
        <begin position="146"/>
        <end position="163"/>
    </location>
</feature>
<dbReference type="InterPro" id="IPR046796">
    <property type="entry name" value="Transposase_32_dom"/>
</dbReference>
<dbReference type="EnsemblPlants" id="evm.model.10.425">
    <property type="protein sequence ID" value="cds.evm.model.10.425"/>
    <property type="gene ID" value="evm.TU.10.425"/>
</dbReference>
<dbReference type="EMBL" id="UZAU01000801">
    <property type="status" value="NOT_ANNOTATED_CDS"/>
    <property type="molecule type" value="Genomic_DNA"/>
</dbReference>
<protein>
    <recommendedName>
        <fullName evidence="2">Putative plant transposon protein domain-containing protein</fullName>
    </recommendedName>
</protein>
<reference evidence="3" key="1">
    <citation type="submission" date="2021-03" db="UniProtKB">
        <authorList>
            <consortium name="EnsemblPlants"/>
        </authorList>
    </citation>
    <scope>IDENTIFICATION</scope>
</reference>
<evidence type="ECO:0000313" key="4">
    <source>
        <dbReference type="Proteomes" id="UP000596661"/>
    </source>
</evidence>
<dbReference type="Pfam" id="PF20167">
    <property type="entry name" value="Transposase_32"/>
    <property type="match status" value="1"/>
</dbReference>
<organism evidence="3 4">
    <name type="scientific">Cannabis sativa</name>
    <name type="common">Hemp</name>
    <name type="synonym">Marijuana</name>
    <dbReference type="NCBI Taxonomy" id="3483"/>
    <lineage>
        <taxon>Eukaryota</taxon>
        <taxon>Viridiplantae</taxon>
        <taxon>Streptophyta</taxon>
        <taxon>Embryophyta</taxon>
        <taxon>Tracheophyta</taxon>
        <taxon>Spermatophyta</taxon>
        <taxon>Magnoliopsida</taxon>
        <taxon>eudicotyledons</taxon>
        <taxon>Gunneridae</taxon>
        <taxon>Pentapetalae</taxon>
        <taxon>rosids</taxon>
        <taxon>fabids</taxon>
        <taxon>Rosales</taxon>
        <taxon>Cannabaceae</taxon>
        <taxon>Cannabis</taxon>
    </lineage>
</organism>
<feature type="domain" description="Putative plant transposon protein" evidence="2">
    <location>
        <begin position="30"/>
        <end position="118"/>
    </location>
</feature>
<feature type="region of interest" description="Disordered" evidence="1">
    <location>
        <begin position="141"/>
        <end position="185"/>
    </location>
</feature>
<evidence type="ECO:0000256" key="1">
    <source>
        <dbReference type="SAM" id="MobiDB-lite"/>
    </source>
</evidence>
<proteinExistence type="predicted"/>
<evidence type="ECO:0000313" key="3">
    <source>
        <dbReference type="EnsemblPlants" id="cds.evm.model.10.425"/>
    </source>
</evidence>
<dbReference type="Proteomes" id="UP000596661">
    <property type="component" value="Unassembled WGS sequence"/>
</dbReference>
<name>A0A803QNR7_CANSA</name>
<dbReference type="Gramene" id="evm.model.10.425">
    <property type="protein sequence ID" value="cds.evm.model.10.425"/>
    <property type="gene ID" value="evm.TU.10.425"/>
</dbReference>
<sequence length="185" mass="21038">MLEEEGELDYVDMGKTLGFPEFMFHEYNEKPYQLYRCELNPMAEVWLYFVSARLIPNKQFFDAQLDRLKYVYAIMKGFILNVGDIIRHSFNLMIEGACGGGLGLADIVTDMCEAYGVPQYSYDTKIPPQRMTDVGTVFRIKAPHPHGQPPLPPQQGVTRPPPQNEDENVEQLPQRIAGPLDPATQ</sequence>
<dbReference type="AlphaFoldDB" id="A0A803QNR7"/>
<evidence type="ECO:0000259" key="2">
    <source>
        <dbReference type="Pfam" id="PF20167"/>
    </source>
</evidence>
<keyword evidence="4" id="KW-1185">Reference proteome</keyword>
<accession>A0A803QNR7</accession>